<protein>
    <submittedName>
        <fullName evidence="1">Uncharacterized protein</fullName>
    </submittedName>
</protein>
<organism evidence="1 2">
    <name type="scientific">Microbacterium oleivorans</name>
    <dbReference type="NCBI Taxonomy" id="273677"/>
    <lineage>
        <taxon>Bacteria</taxon>
        <taxon>Bacillati</taxon>
        <taxon>Actinomycetota</taxon>
        <taxon>Actinomycetes</taxon>
        <taxon>Micrococcales</taxon>
        <taxon>Microbacteriaceae</taxon>
        <taxon>Microbacterium</taxon>
    </lineage>
</organism>
<name>A0A7D5IV36_9MICO</name>
<accession>A0A7D5IV36</accession>
<gene>
    <name evidence="1" type="ORF">HW566_03240</name>
</gene>
<evidence type="ECO:0000313" key="1">
    <source>
        <dbReference type="EMBL" id="QLD10882.1"/>
    </source>
</evidence>
<evidence type="ECO:0000313" key="2">
    <source>
        <dbReference type="Proteomes" id="UP000509638"/>
    </source>
</evidence>
<dbReference type="RefSeq" id="WP_178010363.1">
    <property type="nucleotide sequence ID" value="NZ_CP058316.1"/>
</dbReference>
<dbReference type="AlphaFoldDB" id="A0A7D5IV36"/>
<proteinExistence type="predicted"/>
<reference evidence="1 2" key="1">
    <citation type="submission" date="2020-06" db="EMBL/GenBank/DDBJ databases">
        <authorList>
            <person name="Jo H."/>
        </authorList>
    </citation>
    <scope>NUCLEOTIDE SEQUENCE [LARGE SCALE GENOMIC DNA]</scope>
    <source>
        <strain evidence="1 2">I46</strain>
    </source>
</reference>
<sequence length="47" mass="4519">MSDRIIAATAWSIAGAVSTVLAVGLAYAAELVRAGIAVLAVFGGGAS</sequence>
<dbReference type="Proteomes" id="UP000509638">
    <property type="component" value="Chromosome"/>
</dbReference>
<dbReference type="EMBL" id="CP058316">
    <property type="protein sequence ID" value="QLD10882.1"/>
    <property type="molecule type" value="Genomic_DNA"/>
</dbReference>